<dbReference type="AlphaFoldDB" id="A0A377FRY6"/>
<dbReference type="InterPro" id="IPR002711">
    <property type="entry name" value="HNH"/>
</dbReference>
<dbReference type="Gene3D" id="1.10.30.50">
    <property type="match status" value="1"/>
</dbReference>
<name>A0A377FRY6_9BACL</name>
<feature type="domain" description="HNH nuclease" evidence="1">
    <location>
        <begin position="212"/>
        <end position="263"/>
    </location>
</feature>
<dbReference type="CDD" id="cd00085">
    <property type="entry name" value="HNHc"/>
    <property type="match status" value="1"/>
</dbReference>
<dbReference type="STRING" id="1397694.GCA_000702585_01444"/>
<dbReference type="GO" id="GO:0003676">
    <property type="term" value="F:nucleic acid binding"/>
    <property type="evidence" value="ECO:0007669"/>
    <property type="project" value="InterPro"/>
</dbReference>
<dbReference type="GO" id="GO:0004519">
    <property type="term" value="F:endonuclease activity"/>
    <property type="evidence" value="ECO:0007669"/>
    <property type="project" value="InterPro"/>
</dbReference>
<reference evidence="2 3" key="1">
    <citation type="submission" date="2018-06" db="EMBL/GenBank/DDBJ databases">
        <authorList>
            <consortium name="Pathogen Informatics"/>
            <person name="Doyle S."/>
        </authorList>
    </citation>
    <scope>NUCLEOTIDE SEQUENCE [LARGE SCALE GENOMIC DNA]</scope>
    <source>
        <strain evidence="2 3">NCTC13163</strain>
    </source>
</reference>
<accession>A0A377FRY6</accession>
<gene>
    <name evidence="2" type="ORF">NCTC13163_00930</name>
</gene>
<dbReference type="EMBL" id="UGGP01000001">
    <property type="protein sequence ID" value="STO07580.1"/>
    <property type="molecule type" value="Genomic_DNA"/>
</dbReference>
<protein>
    <submittedName>
        <fullName evidence="2">Uncharacterized protein conserved in bacteria</fullName>
    </submittedName>
</protein>
<dbReference type="GO" id="GO:0008270">
    <property type="term" value="F:zinc ion binding"/>
    <property type="evidence" value="ECO:0007669"/>
    <property type="project" value="InterPro"/>
</dbReference>
<dbReference type="Pfam" id="PF01844">
    <property type="entry name" value="HNH"/>
    <property type="match status" value="1"/>
</dbReference>
<dbReference type="RefSeq" id="WP_029334610.1">
    <property type="nucleotide sequence ID" value="NZ_UGGP01000001.1"/>
</dbReference>
<sequence length="319" mass="37855">MGWELGVAEAKSEYLTETDLWRHTQQFLMNATHTTTYKHMLMKALLECTIELSDSGVLTFNQISRHVTKMYWSLIVTNGLRQVNQIGKLSSIEKTMLTFQATHEIPSTWNFDRLPVQQQQQLIRNVNQFYKKYVYGSFYASFEGTVYSFNRKEEWVKLVPGYIVFFEKYKRVLMNVTNYQLAVFLEKYNTREAMERILNKIEFVSARQSLNEFKQILLSHGHPICFYCMRPLKQIHVDHFIPWSYIQNDVLWNFVLACPTCNTSKNNRMAKVDYLYALVERNDDLRVAERMETYKETKLIHLYNYAVQNGFEANWAPKT</sequence>
<evidence type="ECO:0000259" key="1">
    <source>
        <dbReference type="SMART" id="SM00507"/>
    </source>
</evidence>
<dbReference type="SMART" id="SM00507">
    <property type="entry name" value="HNHc"/>
    <property type="match status" value="1"/>
</dbReference>
<organism evidence="2 3">
    <name type="scientific">Exiguobacterium aurantiacum</name>
    <dbReference type="NCBI Taxonomy" id="33987"/>
    <lineage>
        <taxon>Bacteria</taxon>
        <taxon>Bacillati</taxon>
        <taxon>Bacillota</taxon>
        <taxon>Bacilli</taxon>
        <taxon>Bacillales</taxon>
        <taxon>Bacillales Family XII. Incertae Sedis</taxon>
        <taxon>Exiguobacterium</taxon>
    </lineage>
</organism>
<dbReference type="Proteomes" id="UP000254060">
    <property type="component" value="Unassembled WGS sequence"/>
</dbReference>
<evidence type="ECO:0000313" key="2">
    <source>
        <dbReference type="EMBL" id="STO07580.1"/>
    </source>
</evidence>
<dbReference type="OrthoDB" id="489287at2"/>
<proteinExistence type="predicted"/>
<evidence type="ECO:0000313" key="3">
    <source>
        <dbReference type="Proteomes" id="UP000254060"/>
    </source>
</evidence>
<dbReference type="InterPro" id="IPR003615">
    <property type="entry name" value="HNH_nuc"/>
</dbReference>